<dbReference type="InterPro" id="IPR013153">
    <property type="entry name" value="Prk_AAA"/>
</dbReference>
<name>A0A177XYV5_9VIBR</name>
<comment type="catalytic activity">
    <reaction evidence="9">
        <text>L-seryl-[protein] + ATP = O-phospho-L-seryl-[protein] + ADP + H(+)</text>
        <dbReference type="Rhea" id="RHEA:17989"/>
        <dbReference type="Rhea" id="RHEA-COMP:9863"/>
        <dbReference type="Rhea" id="RHEA-COMP:11604"/>
        <dbReference type="ChEBI" id="CHEBI:15378"/>
        <dbReference type="ChEBI" id="CHEBI:29999"/>
        <dbReference type="ChEBI" id="CHEBI:30616"/>
        <dbReference type="ChEBI" id="CHEBI:83421"/>
        <dbReference type="ChEBI" id="CHEBI:456216"/>
        <dbReference type="EC" id="2.7.11.1"/>
    </reaction>
</comment>
<dbReference type="GO" id="GO:0004674">
    <property type="term" value="F:protein serine/threonine kinase activity"/>
    <property type="evidence" value="ECO:0007669"/>
    <property type="project" value="UniProtKB-EC"/>
</dbReference>
<dbReference type="PANTHER" id="PTHR30267:SF2">
    <property type="entry name" value="PROTEIN PRKA"/>
    <property type="match status" value="1"/>
</dbReference>
<dbReference type="GO" id="GO:0005737">
    <property type="term" value="C:cytoplasm"/>
    <property type="evidence" value="ECO:0007669"/>
    <property type="project" value="UniProtKB-SubCell"/>
</dbReference>
<dbReference type="Proteomes" id="UP000078406">
    <property type="component" value="Unassembled WGS sequence"/>
</dbReference>
<dbReference type="Pfam" id="PF06798">
    <property type="entry name" value="PrkA"/>
    <property type="match status" value="1"/>
</dbReference>
<comment type="subcellular location">
    <subcellularLocation>
        <location evidence="1">Cytoplasm</location>
    </subcellularLocation>
</comment>
<dbReference type="InterPro" id="IPR027417">
    <property type="entry name" value="P-loop_NTPase"/>
</dbReference>
<organism evidence="13 14">
    <name type="scientific">Vibrio bivalvicida</name>
    <dbReference type="NCBI Taxonomy" id="1276888"/>
    <lineage>
        <taxon>Bacteria</taxon>
        <taxon>Pseudomonadati</taxon>
        <taxon>Pseudomonadota</taxon>
        <taxon>Gammaproteobacteria</taxon>
        <taxon>Vibrionales</taxon>
        <taxon>Vibrionaceae</taxon>
        <taxon>Vibrio</taxon>
        <taxon>Vibrio oreintalis group</taxon>
    </lineage>
</organism>
<accession>A0A177XYV5</accession>
<keyword evidence="5" id="KW-0808">Transferase</keyword>
<dbReference type="FunFam" id="3.40.50.300:FF:000609">
    <property type="entry name" value="PrkA family serine protein kinase"/>
    <property type="match status" value="1"/>
</dbReference>
<feature type="domain" description="PrkA AAA" evidence="12">
    <location>
        <begin position="19"/>
        <end position="380"/>
    </location>
</feature>
<dbReference type="SMART" id="SM00763">
    <property type="entry name" value="AAA_PrkA"/>
    <property type="match status" value="1"/>
</dbReference>
<evidence type="ECO:0000256" key="6">
    <source>
        <dbReference type="ARBA" id="ARBA00022777"/>
    </source>
</evidence>
<keyword evidence="7" id="KW-0346">Stress response</keyword>
<evidence type="ECO:0000256" key="10">
    <source>
        <dbReference type="ARBA" id="ARBA00061624"/>
    </source>
</evidence>
<dbReference type="EC" id="2.7.11.1" evidence="3"/>
<proteinExistence type="inferred from homology"/>
<evidence type="ECO:0000256" key="4">
    <source>
        <dbReference type="ARBA" id="ARBA00022490"/>
    </source>
</evidence>
<keyword evidence="6 13" id="KW-0418">Kinase</keyword>
<evidence type="ECO:0000256" key="11">
    <source>
        <dbReference type="ARBA" id="ARBA00093631"/>
    </source>
</evidence>
<dbReference type="RefSeq" id="WP_049844940.1">
    <property type="nucleotide sequence ID" value="NZ_LLEI02000032.1"/>
</dbReference>
<evidence type="ECO:0000313" key="14">
    <source>
        <dbReference type="Proteomes" id="UP000078406"/>
    </source>
</evidence>
<evidence type="ECO:0000256" key="3">
    <source>
        <dbReference type="ARBA" id="ARBA00012513"/>
    </source>
</evidence>
<dbReference type="SUPFAM" id="SSF52540">
    <property type="entry name" value="P-loop containing nucleoside triphosphate hydrolases"/>
    <property type="match status" value="1"/>
</dbReference>
<evidence type="ECO:0000256" key="5">
    <source>
        <dbReference type="ARBA" id="ARBA00022679"/>
    </source>
</evidence>
<evidence type="ECO:0000256" key="1">
    <source>
        <dbReference type="ARBA" id="ARBA00004496"/>
    </source>
</evidence>
<comment type="similarity">
    <text evidence="10">Belongs to the PrkA family.</text>
</comment>
<dbReference type="InterPro" id="IPR016230">
    <property type="entry name" value="PrkA/YeaG"/>
</dbReference>
<dbReference type="NCBIfam" id="NF011999">
    <property type="entry name" value="PRK15455.1"/>
    <property type="match status" value="1"/>
</dbReference>
<dbReference type="InterPro" id="IPR010650">
    <property type="entry name" value="PrkA_C"/>
</dbReference>
<evidence type="ECO:0000256" key="7">
    <source>
        <dbReference type="ARBA" id="ARBA00023016"/>
    </source>
</evidence>
<comment type="caution">
    <text evidence="13">The sequence shown here is derived from an EMBL/GenBank/DDBJ whole genome shotgun (WGS) entry which is preliminary data.</text>
</comment>
<dbReference type="AlphaFoldDB" id="A0A177XYV5"/>
<reference evidence="13 14" key="1">
    <citation type="journal article" date="2016" name="Syst. Appl. Microbiol.">
        <title>Vibrio bivalvicida sp. nov., a novel larval pathogen for bivalve molluscs reared in a hatchery.</title>
        <authorList>
            <person name="Dubert J."/>
            <person name="Romalde J.L."/>
            <person name="Prado S."/>
            <person name="Barja J.L."/>
        </authorList>
    </citation>
    <scope>NUCLEOTIDE SEQUENCE [LARGE SCALE GENOMIC DNA]</scope>
    <source>
        <strain evidence="13 14">605</strain>
    </source>
</reference>
<gene>
    <name evidence="13" type="ORF">APB76_11115</name>
</gene>
<dbReference type="PANTHER" id="PTHR30267">
    <property type="entry name" value="PROTEIN KINASE PRKA"/>
    <property type="match status" value="1"/>
</dbReference>
<keyword evidence="4" id="KW-0963">Cytoplasm</keyword>
<evidence type="ECO:0000256" key="2">
    <source>
        <dbReference type="ARBA" id="ARBA00011245"/>
    </source>
</evidence>
<dbReference type="Gene3D" id="3.40.50.300">
    <property type="entry name" value="P-loop containing nucleotide triphosphate hydrolases"/>
    <property type="match status" value="1"/>
</dbReference>
<evidence type="ECO:0000256" key="8">
    <source>
        <dbReference type="ARBA" id="ARBA00047899"/>
    </source>
</evidence>
<dbReference type="Pfam" id="PF08298">
    <property type="entry name" value="AAA_PrkA"/>
    <property type="match status" value="1"/>
</dbReference>
<sequence length="644" mass="74070">MSIFDHFQARYEASKDEELSIQDFLALCKDDKSAYANAAERLLMAIGEPEVIDTAQDPQLSRIFSNRVISRYDTFKDFYGMEDAIEQIVSYLKHAAQGLEERKQILYLLGPVGGGKSSLAEKLKALMQQVPVYVLSANGERSPVNDHPFCLFDVNEDGDLLKQEYGIEKRYLRSIMSPWAAKRLHEFGGDISKFKVVKVRPSILDQLAIAKTEPGDENNQDISSLVGKVDIRQLEHFSQDDPDAYSYSGALCRANQGLMEFVEMFKAPIKVLHPLLTATQEGNYNGTEGLSALPFDGMILAHSNESEWQTFRNNKNNEAFLDRVYIVKVPYCLRVAEEVKIYQKLLDHSELSKAPCSPSTLELLSQFSILSRLKEPENSSIFSKMRVYDGETLKDTDPKAKSYQEYRDFAGVDEGMSGLSTRFAFKILSRVFNFDQTEVAANPVHLFYVIEQQIEREQFPQETAEKYLEFLKGYLVPRYVEFIGKEIQTAYLESYSEYGQNIFDRYVTYADFWIQDQEYRDPETGQLFDRSALNNELEKIEKTAGISNPKDFRNEIVNFVLRARANNNGTNPVWTSYEKLRTVIEKKMFSNTEELLPVISFNTKTSSEDQKKHDDFVARMMEKGYTEKQVRLLSEWYLRVRKSS</sequence>
<protein>
    <recommendedName>
        <fullName evidence="11">Serine/threonine kinase YeaG</fullName>
        <ecNumber evidence="3">2.7.11.1</ecNumber>
    </recommendedName>
</protein>
<evidence type="ECO:0000313" key="13">
    <source>
        <dbReference type="EMBL" id="OAJ93774.1"/>
    </source>
</evidence>
<comment type="subunit">
    <text evidence="2">Monomer.</text>
</comment>
<dbReference type="EMBL" id="LLEI02000032">
    <property type="protein sequence ID" value="OAJ93774.1"/>
    <property type="molecule type" value="Genomic_DNA"/>
</dbReference>
<comment type="catalytic activity">
    <reaction evidence="8">
        <text>L-threonyl-[protein] + ATP = O-phospho-L-threonyl-[protein] + ADP + H(+)</text>
        <dbReference type="Rhea" id="RHEA:46608"/>
        <dbReference type="Rhea" id="RHEA-COMP:11060"/>
        <dbReference type="Rhea" id="RHEA-COMP:11605"/>
        <dbReference type="ChEBI" id="CHEBI:15378"/>
        <dbReference type="ChEBI" id="CHEBI:30013"/>
        <dbReference type="ChEBI" id="CHEBI:30616"/>
        <dbReference type="ChEBI" id="CHEBI:61977"/>
        <dbReference type="ChEBI" id="CHEBI:456216"/>
        <dbReference type="EC" id="2.7.11.1"/>
    </reaction>
</comment>
<evidence type="ECO:0000256" key="9">
    <source>
        <dbReference type="ARBA" id="ARBA00048679"/>
    </source>
</evidence>
<dbReference type="PIRSF" id="PIRSF000549">
    <property type="entry name" value="Ser_prot_kin"/>
    <property type="match status" value="1"/>
</dbReference>
<dbReference type="InterPro" id="IPR057741">
    <property type="entry name" value="YeaG"/>
</dbReference>
<evidence type="ECO:0000259" key="12">
    <source>
        <dbReference type="SMART" id="SM00763"/>
    </source>
</evidence>